<dbReference type="EMBL" id="JBHRWK010000004">
    <property type="protein sequence ID" value="MFC3448135.1"/>
    <property type="molecule type" value="Genomic_DNA"/>
</dbReference>
<proteinExistence type="predicted"/>
<accession>A0ABV7NR45</accession>
<evidence type="ECO:0008006" key="3">
    <source>
        <dbReference type="Google" id="ProtNLM"/>
    </source>
</evidence>
<dbReference type="SUPFAM" id="SSF63411">
    <property type="entry name" value="LuxS/MPP-like metallohydrolase"/>
    <property type="match status" value="1"/>
</dbReference>
<dbReference type="Proteomes" id="UP001595645">
    <property type="component" value="Unassembled WGS sequence"/>
</dbReference>
<organism evidence="1 2">
    <name type="scientific">Amycolatopsis speibonae</name>
    <dbReference type="NCBI Taxonomy" id="1450224"/>
    <lineage>
        <taxon>Bacteria</taxon>
        <taxon>Bacillati</taxon>
        <taxon>Actinomycetota</taxon>
        <taxon>Actinomycetes</taxon>
        <taxon>Pseudonocardiales</taxon>
        <taxon>Pseudonocardiaceae</taxon>
        <taxon>Amycolatopsis</taxon>
    </lineage>
</organism>
<comment type="caution">
    <text evidence="1">The sequence shown here is derived from an EMBL/GenBank/DDBJ whole genome shotgun (WGS) entry which is preliminary data.</text>
</comment>
<evidence type="ECO:0000313" key="2">
    <source>
        <dbReference type="Proteomes" id="UP001595645"/>
    </source>
</evidence>
<dbReference type="Gene3D" id="3.30.830.10">
    <property type="entry name" value="Metalloenzyme, LuxS/M16 peptidase-like"/>
    <property type="match status" value="1"/>
</dbReference>
<evidence type="ECO:0000313" key="1">
    <source>
        <dbReference type="EMBL" id="MFC3448135.1"/>
    </source>
</evidence>
<gene>
    <name evidence="1" type="ORF">ACFOSH_01715</name>
</gene>
<dbReference type="RefSeq" id="WP_378236792.1">
    <property type="nucleotide sequence ID" value="NZ_JBHRWK010000004.1"/>
</dbReference>
<sequence>MTEYEEVLVAGLRVRFVPARGAHTVGACLRVSAGSAADPLRPWGTAHLTEHLRIAAALDDGSRLHLTGRTENTETRFTLAALPEQGDEVARTLARLLGEGRPIDDAVLQAERRAVLLEMRAAAVNPLLLLGPAVAEAAVPEGRMADTTRADQASVDSITLADVEGFIEEHYRPENAVLAFAAPSALRERVLDTVSAALKPPKAPAVSGDGEADRPPIVLPSEVDGLTVLTLTAALGDHVGRSAVRALASPEGPIATRTARAVGATTVADGKHEVTVMCWRDEQPDAGLRKAFAAIRRADPDVVESWHYAAVREHQELAFARVSPLGLAQAALLPSPPSPGAHTMSGELRRAIGTARLWRVRAGIPHAEEIP</sequence>
<name>A0ABV7NR45_9PSEU</name>
<keyword evidence="2" id="KW-1185">Reference proteome</keyword>
<protein>
    <recommendedName>
        <fullName evidence="3">Insulinase family protein</fullName>
    </recommendedName>
</protein>
<dbReference type="InterPro" id="IPR011249">
    <property type="entry name" value="Metalloenz_LuxS/M16"/>
</dbReference>
<reference evidence="2" key="1">
    <citation type="journal article" date="2019" name="Int. J. Syst. Evol. Microbiol.">
        <title>The Global Catalogue of Microorganisms (GCM) 10K type strain sequencing project: providing services to taxonomists for standard genome sequencing and annotation.</title>
        <authorList>
            <consortium name="The Broad Institute Genomics Platform"/>
            <consortium name="The Broad Institute Genome Sequencing Center for Infectious Disease"/>
            <person name="Wu L."/>
            <person name="Ma J."/>
        </authorList>
    </citation>
    <scope>NUCLEOTIDE SEQUENCE [LARGE SCALE GENOMIC DNA]</scope>
    <source>
        <strain evidence="2">CGMCC 4.7676</strain>
    </source>
</reference>